<reference evidence="2 3" key="1">
    <citation type="submission" date="2019-06" db="EMBL/GenBank/DDBJ databases">
        <authorList>
            <person name="Broberg M."/>
        </authorList>
    </citation>
    <scope>NUCLEOTIDE SEQUENCE [LARGE SCALE GENOMIC DNA]</scope>
</reference>
<protein>
    <recommendedName>
        <fullName evidence="4">HhH-GPD domain-containing protein</fullName>
    </recommendedName>
</protein>
<dbReference type="Proteomes" id="UP000766486">
    <property type="component" value="Unassembled WGS sequence"/>
</dbReference>
<keyword evidence="3" id="KW-1185">Reference proteome</keyword>
<evidence type="ECO:0000313" key="2">
    <source>
        <dbReference type="EMBL" id="VUC38263.1"/>
    </source>
</evidence>
<comment type="caution">
    <text evidence="2">The sequence shown here is derived from an EMBL/GenBank/DDBJ whole genome shotgun (WGS) entry which is preliminary data.</text>
</comment>
<gene>
    <name evidence="2" type="ORF">CLO192961_LOCUS496829</name>
</gene>
<name>A0ABY6V399_BIOOC</name>
<dbReference type="PANTHER" id="PTHR21521">
    <property type="entry name" value="AMUN, ISOFORM A"/>
    <property type="match status" value="1"/>
</dbReference>
<feature type="compositionally biased region" description="Basic residues" evidence="1">
    <location>
        <begin position="271"/>
        <end position="280"/>
    </location>
</feature>
<dbReference type="PANTHER" id="PTHR21521:SF0">
    <property type="entry name" value="AMUN, ISOFORM A"/>
    <property type="match status" value="1"/>
</dbReference>
<accession>A0ABY6V399</accession>
<feature type="region of interest" description="Disordered" evidence="1">
    <location>
        <begin position="235"/>
        <end position="280"/>
    </location>
</feature>
<evidence type="ECO:0008006" key="4">
    <source>
        <dbReference type="Google" id="ProtNLM"/>
    </source>
</evidence>
<evidence type="ECO:0000256" key="1">
    <source>
        <dbReference type="SAM" id="MobiDB-lite"/>
    </source>
</evidence>
<organism evidence="2 3">
    <name type="scientific">Bionectria ochroleuca</name>
    <name type="common">Gliocladium roseum</name>
    <dbReference type="NCBI Taxonomy" id="29856"/>
    <lineage>
        <taxon>Eukaryota</taxon>
        <taxon>Fungi</taxon>
        <taxon>Dikarya</taxon>
        <taxon>Ascomycota</taxon>
        <taxon>Pezizomycotina</taxon>
        <taxon>Sordariomycetes</taxon>
        <taxon>Hypocreomycetidae</taxon>
        <taxon>Hypocreales</taxon>
        <taxon>Bionectriaceae</taxon>
        <taxon>Clonostachys</taxon>
    </lineage>
</organism>
<sequence length="280" mass="30928">MISAETISKNEFDQRLARYPSVIEATSASKPGMLILPKHVISSVHLKVPLQEANLELTHFFFVAKPGQKSLQELDEYRYDTAPGLFSPDGDGSVIDLDAIKALVEWKLRHGKFRPTLMSLVSSNPKDFVNEIVQEATQLYRETKSIPASLAKWTKLKGIGPATASLLLSVHDPEHVIFFSDEAFSWLCGQGGKPSIKYNVKEYQELCQHAEALRSRLGVSATDIEKVAFVLMRHPSNDAKPDSSGTKPIGSKSVSAKRKETVGPDPATKATVRRSKRIKS</sequence>
<evidence type="ECO:0000313" key="3">
    <source>
        <dbReference type="Proteomes" id="UP000766486"/>
    </source>
</evidence>
<dbReference type="EMBL" id="CABFNS010001144">
    <property type="protein sequence ID" value="VUC38263.1"/>
    <property type="molecule type" value="Genomic_DNA"/>
</dbReference>
<proteinExistence type="predicted"/>